<name>A0A498KXK5_9EURY</name>
<evidence type="ECO:0000313" key="1">
    <source>
        <dbReference type="EMBL" id="RXK50371.1"/>
    </source>
</evidence>
<dbReference type="AlphaFoldDB" id="A0A498KXK5"/>
<keyword evidence="2" id="KW-1185">Reference proteome</keyword>
<proteinExistence type="predicted"/>
<gene>
    <name evidence="1" type="ORF">EAF64_07400</name>
</gene>
<dbReference type="Proteomes" id="UP000289691">
    <property type="component" value="Unassembled WGS sequence"/>
</dbReference>
<protein>
    <submittedName>
        <fullName evidence="1">Uncharacterized protein</fullName>
    </submittedName>
</protein>
<reference evidence="1 2" key="1">
    <citation type="submission" date="2019-01" db="EMBL/GenBank/DDBJ databases">
        <title>Halorientalis sp. F13-25 a new haloarchaeum isolated from hypersaline water.</title>
        <authorList>
            <person name="Ana D.-V."/>
            <person name="Cristina S.-P."/>
            <person name="Antonio V."/>
        </authorList>
    </citation>
    <scope>NUCLEOTIDE SEQUENCE [LARGE SCALE GENOMIC DNA]</scope>
    <source>
        <strain evidence="1 2">F13-25</strain>
    </source>
</reference>
<dbReference type="EMBL" id="RDFA01000002">
    <property type="protein sequence ID" value="RXK50371.1"/>
    <property type="molecule type" value="Genomic_DNA"/>
</dbReference>
<dbReference type="RefSeq" id="WP_129068332.1">
    <property type="nucleotide sequence ID" value="NZ_RDFA01000002.1"/>
</dbReference>
<organism evidence="1 2">
    <name type="scientific">Halorientalis pallida</name>
    <dbReference type="NCBI Taxonomy" id="2479928"/>
    <lineage>
        <taxon>Archaea</taxon>
        <taxon>Methanobacteriati</taxon>
        <taxon>Methanobacteriota</taxon>
        <taxon>Stenosarchaea group</taxon>
        <taxon>Halobacteria</taxon>
        <taxon>Halobacteriales</taxon>
        <taxon>Haloarculaceae</taxon>
        <taxon>Halorientalis</taxon>
    </lineage>
</organism>
<evidence type="ECO:0000313" key="2">
    <source>
        <dbReference type="Proteomes" id="UP000289691"/>
    </source>
</evidence>
<sequence>MTEQAYRCVHCLDREVTRTFDVSHLSRTCETCGEFARFVNAAVLKQFEQFEADPPADLDWDRLDRMKKLFVAERLVRHGHTLDDFEIEATDGADAPDED</sequence>
<comment type="caution">
    <text evidence="1">The sequence shown here is derived from an EMBL/GenBank/DDBJ whole genome shotgun (WGS) entry which is preliminary data.</text>
</comment>
<accession>A0A498KXK5</accession>
<dbReference type="OrthoDB" id="238199at2157"/>